<dbReference type="PRINTS" id="PR00762">
    <property type="entry name" value="CLCHANNEL"/>
</dbReference>
<keyword evidence="5" id="KW-0406">Ion transport</keyword>
<accession>A0A2Y9BUV3</accession>
<reference evidence="10" key="1">
    <citation type="submission" date="2016-10" db="EMBL/GenBank/DDBJ databases">
        <authorList>
            <person name="Varghese N."/>
            <person name="Submissions S."/>
        </authorList>
    </citation>
    <scope>NUCLEOTIDE SEQUENCE [LARGE SCALE GENOMIC DNA]</scope>
    <source>
        <strain evidence="10">DSM 22951</strain>
    </source>
</reference>
<keyword evidence="10" id="KW-1185">Reference proteome</keyword>
<feature type="transmembrane region" description="Helical" evidence="8">
    <location>
        <begin position="369"/>
        <end position="393"/>
    </location>
</feature>
<dbReference type="OrthoDB" id="9767361at2"/>
<dbReference type="GO" id="GO:0005886">
    <property type="term" value="C:plasma membrane"/>
    <property type="evidence" value="ECO:0007669"/>
    <property type="project" value="TreeGrafter"/>
</dbReference>
<dbReference type="Gene3D" id="1.10.3080.10">
    <property type="entry name" value="Clc chloride channel"/>
    <property type="match status" value="1"/>
</dbReference>
<dbReference type="EMBL" id="UESZ01000001">
    <property type="protein sequence ID" value="SSA36322.1"/>
    <property type="molecule type" value="Genomic_DNA"/>
</dbReference>
<dbReference type="RefSeq" id="WP_109688198.1">
    <property type="nucleotide sequence ID" value="NZ_QGDN01000001.1"/>
</dbReference>
<dbReference type="PANTHER" id="PTHR45711">
    <property type="entry name" value="CHLORIDE CHANNEL PROTEIN"/>
    <property type="match status" value="1"/>
</dbReference>
<organism evidence="9 10">
    <name type="scientific">Branchiibius hedensis</name>
    <dbReference type="NCBI Taxonomy" id="672460"/>
    <lineage>
        <taxon>Bacteria</taxon>
        <taxon>Bacillati</taxon>
        <taxon>Actinomycetota</taxon>
        <taxon>Actinomycetes</taxon>
        <taxon>Micrococcales</taxon>
        <taxon>Dermacoccaceae</taxon>
        <taxon>Branchiibius</taxon>
    </lineage>
</organism>
<sequence length="441" mass="45378">MSDATPDEEGSKRSFDLIFLGVLAAIAGALTGFIGGAFRWCLERAEVLRVDLVEWVRDTGFPAWLLPIVIAAAAAAIARLLVKFVPVAAGSGVQHVEAVWHDEAQVAPLKLLPVKFIGGVLSLGSGMVLGREGPTVQMGATVGAETARRARLPRSDVRLLQTALAGAGLAVAFNAPIGGALFVFEEVTRTVRTRLVLTTLLSCAVAVGCSRIILGDQPDFSTPPLAPPTVVSLVIFTIFGLLTGLLGAAYNKLVVALLGVTDRIRRVDPVLLAAGIGALIGAALLVDPLSVGGGDTLSQMLLSGSYFSAPVLLGYLVFRFVAGPVSYSAGTPGGLFAPLLALGAIWGVLFHHVLSDLGTVMGGGVAQNFAIVGMAALFAGIVRAPFTGLVLVVEMTATTSLTVPMLAATAAATLAANLVRSAPIYDTLRARLVRDAASPGT</sequence>
<gene>
    <name evidence="9" type="ORF">SAMN04489750_3714</name>
</gene>
<feature type="transmembrane region" description="Helical" evidence="8">
    <location>
        <begin position="17"/>
        <end position="42"/>
    </location>
</feature>
<feature type="transmembrane region" description="Helical" evidence="8">
    <location>
        <begin position="334"/>
        <end position="354"/>
    </location>
</feature>
<keyword evidence="6 8" id="KW-0472">Membrane</keyword>
<keyword evidence="2" id="KW-0813">Transport</keyword>
<evidence type="ECO:0000256" key="7">
    <source>
        <dbReference type="ARBA" id="ARBA00023214"/>
    </source>
</evidence>
<evidence type="ECO:0000256" key="2">
    <source>
        <dbReference type="ARBA" id="ARBA00022448"/>
    </source>
</evidence>
<dbReference type="PANTHER" id="PTHR45711:SF6">
    <property type="entry name" value="CHLORIDE CHANNEL PROTEIN"/>
    <property type="match status" value="1"/>
</dbReference>
<evidence type="ECO:0000256" key="4">
    <source>
        <dbReference type="ARBA" id="ARBA00022989"/>
    </source>
</evidence>
<dbReference type="Pfam" id="PF00654">
    <property type="entry name" value="Voltage_CLC"/>
    <property type="match status" value="1"/>
</dbReference>
<dbReference type="InterPro" id="IPR001807">
    <property type="entry name" value="ClC"/>
</dbReference>
<protein>
    <submittedName>
        <fullName evidence="9">Chloride channel protein, CIC family</fullName>
    </submittedName>
</protein>
<dbReference type="Proteomes" id="UP000250028">
    <property type="component" value="Unassembled WGS sequence"/>
</dbReference>
<comment type="subcellular location">
    <subcellularLocation>
        <location evidence="1">Membrane</location>
        <topology evidence="1">Multi-pass membrane protein</topology>
    </subcellularLocation>
</comment>
<feature type="transmembrane region" description="Helical" evidence="8">
    <location>
        <begin position="195"/>
        <end position="214"/>
    </location>
</feature>
<feature type="transmembrane region" description="Helical" evidence="8">
    <location>
        <begin position="234"/>
        <end position="258"/>
    </location>
</feature>
<feature type="transmembrane region" description="Helical" evidence="8">
    <location>
        <begin position="270"/>
        <end position="291"/>
    </location>
</feature>
<dbReference type="InterPro" id="IPR014743">
    <property type="entry name" value="Cl-channel_core"/>
</dbReference>
<keyword evidence="3 8" id="KW-0812">Transmembrane</keyword>
<feature type="transmembrane region" description="Helical" evidence="8">
    <location>
        <begin position="63"/>
        <end position="82"/>
    </location>
</feature>
<evidence type="ECO:0000256" key="1">
    <source>
        <dbReference type="ARBA" id="ARBA00004141"/>
    </source>
</evidence>
<feature type="transmembrane region" description="Helical" evidence="8">
    <location>
        <begin position="303"/>
        <end position="322"/>
    </location>
</feature>
<dbReference type="AlphaFoldDB" id="A0A2Y9BUV3"/>
<keyword evidence="4 8" id="KW-1133">Transmembrane helix</keyword>
<evidence type="ECO:0000256" key="8">
    <source>
        <dbReference type="SAM" id="Phobius"/>
    </source>
</evidence>
<evidence type="ECO:0000256" key="3">
    <source>
        <dbReference type="ARBA" id="ARBA00022692"/>
    </source>
</evidence>
<dbReference type="GO" id="GO:0005247">
    <property type="term" value="F:voltage-gated chloride channel activity"/>
    <property type="evidence" value="ECO:0007669"/>
    <property type="project" value="TreeGrafter"/>
</dbReference>
<feature type="transmembrane region" description="Helical" evidence="8">
    <location>
        <begin position="400"/>
        <end position="419"/>
    </location>
</feature>
<evidence type="ECO:0000313" key="10">
    <source>
        <dbReference type="Proteomes" id="UP000250028"/>
    </source>
</evidence>
<dbReference type="SUPFAM" id="SSF81340">
    <property type="entry name" value="Clc chloride channel"/>
    <property type="match status" value="1"/>
</dbReference>
<proteinExistence type="predicted"/>
<evidence type="ECO:0000256" key="6">
    <source>
        <dbReference type="ARBA" id="ARBA00023136"/>
    </source>
</evidence>
<name>A0A2Y9BUV3_9MICO</name>
<dbReference type="CDD" id="cd01031">
    <property type="entry name" value="EriC"/>
    <property type="match status" value="1"/>
</dbReference>
<keyword evidence="7" id="KW-0868">Chloride</keyword>
<evidence type="ECO:0000256" key="5">
    <source>
        <dbReference type="ARBA" id="ARBA00023065"/>
    </source>
</evidence>
<evidence type="ECO:0000313" key="9">
    <source>
        <dbReference type="EMBL" id="SSA36322.1"/>
    </source>
</evidence>
<feature type="transmembrane region" description="Helical" evidence="8">
    <location>
        <begin position="159"/>
        <end position="183"/>
    </location>
</feature>